<dbReference type="RefSeq" id="WP_232134589.1">
    <property type="nucleotide sequence ID" value="NZ_CP089507.1"/>
</dbReference>
<keyword evidence="1" id="KW-0812">Transmembrane</keyword>
<dbReference type="Proteomes" id="UP001430360">
    <property type="component" value="Unassembled WGS sequence"/>
</dbReference>
<comment type="caution">
    <text evidence="3">The sequence shown here is derived from an EMBL/GenBank/DDBJ whole genome shotgun (WGS) entry which is preliminary data.</text>
</comment>
<keyword evidence="1" id="KW-1133">Transmembrane helix</keyword>
<keyword evidence="4" id="KW-1185">Reference proteome</keyword>
<evidence type="ECO:0000259" key="2">
    <source>
        <dbReference type="Pfam" id="PF14341"/>
    </source>
</evidence>
<feature type="transmembrane region" description="Helical" evidence="1">
    <location>
        <begin position="14"/>
        <end position="37"/>
    </location>
</feature>
<reference evidence="3" key="2">
    <citation type="journal article" date="2022" name="Syst. Appl. Microbiol.">
        <title>Physiological and genomic characterisation of Luteimonas fraxinea sp. nov., a bacterial species associated with trees tolerant to ash dieback.</title>
        <authorList>
            <person name="Ulrich K."/>
            <person name="Becker R."/>
            <person name="Behrendt U."/>
            <person name="Kube M."/>
            <person name="Schneck V."/>
            <person name="Ulrich A."/>
        </authorList>
    </citation>
    <scope>NUCLEOTIDE SEQUENCE</scope>
    <source>
        <strain evidence="3">A1P009</strain>
    </source>
</reference>
<evidence type="ECO:0000313" key="3">
    <source>
        <dbReference type="EMBL" id="MCD9096112.1"/>
    </source>
</evidence>
<organism evidence="3 4">
    <name type="scientific">Luteimonas fraxinea</name>
    <dbReference type="NCBI Taxonomy" id="2901869"/>
    <lineage>
        <taxon>Bacteria</taxon>
        <taxon>Pseudomonadati</taxon>
        <taxon>Pseudomonadota</taxon>
        <taxon>Gammaproteobacteria</taxon>
        <taxon>Lysobacterales</taxon>
        <taxon>Lysobacteraceae</taxon>
        <taxon>Luteimonas</taxon>
    </lineage>
</organism>
<name>A0ABS8UAU9_9GAMM</name>
<evidence type="ECO:0000256" key="1">
    <source>
        <dbReference type="SAM" id="Phobius"/>
    </source>
</evidence>
<gene>
    <name evidence="3" type="ORF">LTT95_04070</name>
</gene>
<keyword evidence="1" id="KW-0472">Membrane</keyword>
<proteinExistence type="predicted"/>
<dbReference type="Pfam" id="PF14341">
    <property type="entry name" value="PilX_N"/>
    <property type="match status" value="1"/>
</dbReference>
<sequence length="156" mass="16900">MTLSMNSPARQRGAVLYVALIILILLTLIGIVAMQVAGLQERMSSNYEATNRAFQNAEGEARLRETALKTAVLAGQLPATNIAPRNCTAAFDPQGYGGAAPHVRRMDLCFAWGAMDLPVDESERTDHIYQVTSFARDRSSALLSSSEAVIDTVFIP</sequence>
<reference evidence="3" key="1">
    <citation type="submission" date="2021-12" db="EMBL/GenBank/DDBJ databases">
        <authorList>
            <person name="Ulrich A."/>
        </authorList>
    </citation>
    <scope>NUCLEOTIDE SEQUENCE</scope>
    <source>
        <strain evidence="3">A1P009</strain>
    </source>
</reference>
<accession>A0ABS8UAU9</accession>
<dbReference type="InterPro" id="IPR025746">
    <property type="entry name" value="PilX_N_dom"/>
</dbReference>
<feature type="domain" description="Type 4 fimbrial biogenesis protein PilX N-terminal" evidence="2">
    <location>
        <begin position="12"/>
        <end position="59"/>
    </location>
</feature>
<protein>
    <submittedName>
        <fullName evidence="3">PilX N-terminal domain-containing pilus assembly protein</fullName>
    </submittedName>
</protein>
<dbReference type="EMBL" id="JAJQKU010000001">
    <property type="protein sequence ID" value="MCD9096112.1"/>
    <property type="molecule type" value="Genomic_DNA"/>
</dbReference>
<evidence type="ECO:0000313" key="4">
    <source>
        <dbReference type="Proteomes" id="UP001430360"/>
    </source>
</evidence>